<evidence type="ECO:0000313" key="3">
    <source>
        <dbReference type="EMBL" id="ESO91698.1"/>
    </source>
</evidence>
<keyword evidence="1" id="KW-0472">Membrane</keyword>
<dbReference type="KEGG" id="lgi:LOTGIDRAFT_233451"/>
<keyword evidence="2" id="KW-0732">Signal</keyword>
<evidence type="ECO:0000256" key="2">
    <source>
        <dbReference type="SAM" id="SignalP"/>
    </source>
</evidence>
<gene>
    <name evidence="3" type="ORF">LOTGIDRAFT_233451</name>
</gene>
<dbReference type="Proteomes" id="UP000030746">
    <property type="component" value="Unassembled WGS sequence"/>
</dbReference>
<dbReference type="HOGENOM" id="CLU_2212915_0_0_1"/>
<evidence type="ECO:0008006" key="5">
    <source>
        <dbReference type="Google" id="ProtNLM"/>
    </source>
</evidence>
<organism evidence="3 4">
    <name type="scientific">Lottia gigantea</name>
    <name type="common">Giant owl limpet</name>
    <dbReference type="NCBI Taxonomy" id="225164"/>
    <lineage>
        <taxon>Eukaryota</taxon>
        <taxon>Metazoa</taxon>
        <taxon>Spiralia</taxon>
        <taxon>Lophotrochozoa</taxon>
        <taxon>Mollusca</taxon>
        <taxon>Gastropoda</taxon>
        <taxon>Patellogastropoda</taxon>
        <taxon>Lottioidea</taxon>
        <taxon>Lottiidae</taxon>
        <taxon>Lottia</taxon>
    </lineage>
</organism>
<dbReference type="CTD" id="20249271"/>
<proteinExistence type="predicted"/>
<evidence type="ECO:0000313" key="4">
    <source>
        <dbReference type="Proteomes" id="UP000030746"/>
    </source>
</evidence>
<feature type="signal peptide" evidence="2">
    <location>
        <begin position="1"/>
        <end position="18"/>
    </location>
</feature>
<feature type="chain" id="PRO_5004716356" description="UPAR/Ly6 domain-containing protein" evidence="2">
    <location>
        <begin position="19"/>
        <end position="107"/>
    </location>
</feature>
<dbReference type="EMBL" id="KB202237">
    <property type="protein sequence ID" value="ESO91698.1"/>
    <property type="molecule type" value="Genomic_DNA"/>
</dbReference>
<sequence>MNTFILAVFAAIIAVGLAANANECHLVDCGNTYRDSTKETCVAVAEWEKCVLAQSTEQDGLCNALGIESAKLAVKAASKVHGCGASAIQASIFGSLIIAAIAFFFRS</sequence>
<feature type="transmembrane region" description="Helical" evidence="1">
    <location>
        <begin position="87"/>
        <end position="105"/>
    </location>
</feature>
<keyword evidence="1" id="KW-0812">Transmembrane</keyword>
<dbReference type="GeneID" id="20249271"/>
<keyword evidence="4" id="KW-1185">Reference proteome</keyword>
<protein>
    <recommendedName>
        <fullName evidence="5">UPAR/Ly6 domain-containing protein</fullName>
    </recommendedName>
</protein>
<name>V3ZK68_LOTGI</name>
<accession>V3ZK68</accession>
<dbReference type="AlphaFoldDB" id="V3ZK68"/>
<dbReference type="RefSeq" id="XP_009057751.1">
    <property type="nucleotide sequence ID" value="XM_009059503.1"/>
</dbReference>
<reference evidence="3 4" key="1">
    <citation type="journal article" date="2013" name="Nature">
        <title>Insights into bilaterian evolution from three spiralian genomes.</title>
        <authorList>
            <person name="Simakov O."/>
            <person name="Marletaz F."/>
            <person name="Cho S.J."/>
            <person name="Edsinger-Gonzales E."/>
            <person name="Havlak P."/>
            <person name="Hellsten U."/>
            <person name="Kuo D.H."/>
            <person name="Larsson T."/>
            <person name="Lv J."/>
            <person name="Arendt D."/>
            <person name="Savage R."/>
            <person name="Osoegawa K."/>
            <person name="de Jong P."/>
            <person name="Grimwood J."/>
            <person name="Chapman J.A."/>
            <person name="Shapiro H."/>
            <person name="Aerts A."/>
            <person name="Otillar R.P."/>
            <person name="Terry A.Y."/>
            <person name="Boore J.L."/>
            <person name="Grigoriev I.V."/>
            <person name="Lindberg D.R."/>
            <person name="Seaver E.C."/>
            <person name="Weisblat D.A."/>
            <person name="Putnam N.H."/>
            <person name="Rokhsar D.S."/>
        </authorList>
    </citation>
    <scope>NUCLEOTIDE SEQUENCE [LARGE SCALE GENOMIC DNA]</scope>
</reference>
<evidence type="ECO:0000256" key="1">
    <source>
        <dbReference type="SAM" id="Phobius"/>
    </source>
</evidence>
<keyword evidence="1" id="KW-1133">Transmembrane helix</keyword>